<dbReference type="STRING" id="93625.A0A409WQB8"/>
<evidence type="ECO:0000313" key="2">
    <source>
        <dbReference type="EMBL" id="PPQ80680.1"/>
    </source>
</evidence>
<dbReference type="Proteomes" id="UP000283269">
    <property type="component" value="Unassembled WGS sequence"/>
</dbReference>
<dbReference type="AlphaFoldDB" id="A0A409WQB8"/>
<gene>
    <name evidence="2" type="ORF">CVT25_001814</name>
</gene>
<name>A0A409WQB8_PSICY</name>
<sequence length="271" mass="31004">MRKILPVSDASRQRAEDADPNLQRCLIEICPKERAVELTHVFSRKNSGYLTIMHALEWSWGMREGSLNLDTRRNLFFLGASMRSLYVSGKWALCPEEHVVDQFFTKAIPPFWGSPKKRGELPELETLFVAQRPTYRYTLLPLSDEMSKYGWYKFSSKSKTDLTFIVLPPPGDDDSDGDGEGSESLDYEPSDGDSVRTAPQRIWYPPYVLPPPPRPPESRPNKRRTEDGRDESPCDGQRREKQRKVSKDDSAESKDDTPGEIWTNDVISSWG</sequence>
<dbReference type="OrthoDB" id="3133596at2759"/>
<comment type="caution">
    <text evidence="2">The sequence shown here is derived from an EMBL/GenBank/DDBJ whole genome shotgun (WGS) entry which is preliminary data.</text>
</comment>
<proteinExistence type="predicted"/>
<evidence type="ECO:0008006" key="4">
    <source>
        <dbReference type="Google" id="ProtNLM"/>
    </source>
</evidence>
<reference evidence="2 3" key="1">
    <citation type="journal article" date="2018" name="Evol. Lett.">
        <title>Horizontal gene cluster transfer increased hallucinogenic mushroom diversity.</title>
        <authorList>
            <person name="Reynolds H.T."/>
            <person name="Vijayakumar V."/>
            <person name="Gluck-Thaler E."/>
            <person name="Korotkin H.B."/>
            <person name="Matheny P.B."/>
            <person name="Slot J.C."/>
        </authorList>
    </citation>
    <scope>NUCLEOTIDE SEQUENCE [LARGE SCALE GENOMIC DNA]</scope>
    <source>
        <strain evidence="2 3">2631</strain>
    </source>
</reference>
<feature type="region of interest" description="Disordered" evidence="1">
    <location>
        <begin position="165"/>
        <end position="271"/>
    </location>
</feature>
<dbReference type="InParanoid" id="A0A409WQB8"/>
<protein>
    <recommendedName>
        <fullName evidence="4">HNH nuclease domain-containing protein</fullName>
    </recommendedName>
</protein>
<feature type="compositionally biased region" description="Basic and acidic residues" evidence="1">
    <location>
        <begin position="216"/>
        <end position="257"/>
    </location>
</feature>
<organism evidence="2 3">
    <name type="scientific">Psilocybe cyanescens</name>
    <dbReference type="NCBI Taxonomy" id="93625"/>
    <lineage>
        <taxon>Eukaryota</taxon>
        <taxon>Fungi</taxon>
        <taxon>Dikarya</taxon>
        <taxon>Basidiomycota</taxon>
        <taxon>Agaricomycotina</taxon>
        <taxon>Agaricomycetes</taxon>
        <taxon>Agaricomycetidae</taxon>
        <taxon>Agaricales</taxon>
        <taxon>Agaricineae</taxon>
        <taxon>Strophariaceae</taxon>
        <taxon>Psilocybe</taxon>
    </lineage>
</organism>
<accession>A0A409WQB8</accession>
<evidence type="ECO:0000313" key="3">
    <source>
        <dbReference type="Proteomes" id="UP000283269"/>
    </source>
</evidence>
<evidence type="ECO:0000256" key="1">
    <source>
        <dbReference type="SAM" id="MobiDB-lite"/>
    </source>
</evidence>
<keyword evidence="3" id="KW-1185">Reference proteome</keyword>
<feature type="compositionally biased region" description="Acidic residues" evidence="1">
    <location>
        <begin position="171"/>
        <end position="191"/>
    </location>
</feature>
<dbReference type="EMBL" id="NHYD01003313">
    <property type="protein sequence ID" value="PPQ80680.1"/>
    <property type="molecule type" value="Genomic_DNA"/>
</dbReference>